<keyword evidence="2" id="KW-1185">Reference proteome</keyword>
<dbReference type="Proteomes" id="UP000683511">
    <property type="component" value="Chromosome"/>
</dbReference>
<name>A0A975Y796_9NOST</name>
<reference evidence="1" key="1">
    <citation type="submission" date="2017-04" db="EMBL/GenBank/DDBJ databases">
        <title>Genome deletions in a multicellular cyanobacterial endosymbiont for morphological adaptation in marine diatoms.</title>
        <authorList>
            <person name="Wang Y."/>
            <person name="Gao H."/>
            <person name="Li R."/>
            <person name="Xu X."/>
        </authorList>
    </citation>
    <scope>NUCLEOTIDE SEQUENCE</scope>
    <source>
        <strain evidence="1">FACHB 800</strain>
    </source>
</reference>
<sequence>MGILGLGLTIYKLMQFLIDSNSSSKIAHLKPQWLEEGALEYGNAPVYIFWYTSKNFSNLVVAR</sequence>
<evidence type="ECO:0000313" key="2">
    <source>
        <dbReference type="Proteomes" id="UP000683511"/>
    </source>
</evidence>
<accession>A0A975Y796</accession>
<organism evidence="1 2">
    <name type="scientific">Richelia sinica FACHB-800</name>
    <dbReference type="NCBI Taxonomy" id="1357546"/>
    <lineage>
        <taxon>Bacteria</taxon>
        <taxon>Bacillati</taxon>
        <taxon>Cyanobacteriota</taxon>
        <taxon>Cyanophyceae</taxon>
        <taxon>Nostocales</taxon>
        <taxon>Nostocaceae</taxon>
        <taxon>Richelia</taxon>
    </lineage>
</organism>
<gene>
    <name evidence="1" type="ORF">B6N60_04815</name>
</gene>
<dbReference type="AlphaFoldDB" id="A0A975Y796"/>
<dbReference type="KEGG" id="rsin:B6N60_04815"/>
<dbReference type="EMBL" id="CP021056">
    <property type="protein sequence ID" value="QXE26084.1"/>
    <property type="molecule type" value="Genomic_DNA"/>
</dbReference>
<evidence type="ECO:0000313" key="1">
    <source>
        <dbReference type="EMBL" id="QXE26084.1"/>
    </source>
</evidence>
<proteinExistence type="predicted"/>
<protein>
    <submittedName>
        <fullName evidence="1">Uncharacterized protein</fullName>
    </submittedName>
</protein>